<dbReference type="InterPro" id="IPR049174">
    <property type="entry name" value="Beta-AFase-like"/>
</dbReference>
<dbReference type="Proteomes" id="UP000249610">
    <property type="component" value="Unassembled WGS sequence"/>
</dbReference>
<accession>A0A327PCK7</accession>
<reference evidence="3 4" key="1">
    <citation type="submission" date="2018-06" db="EMBL/GenBank/DDBJ databases">
        <title>Genomic Encyclopedia of Archaeal and Bacterial Type Strains, Phase II (KMG-II): from individual species to whole genera.</title>
        <authorList>
            <person name="Goeker M."/>
        </authorList>
    </citation>
    <scope>NUCLEOTIDE SEQUENCE [LARGE SCALE GENOMIC DNA]</scope>
    <source>
        <strain evidence="3 4">DSM 23446</strain>
    </source>
</reference>
<dbReference type="PANTHER" id="PTHR43465:SF1">
    <property type="entry name" value="NON-REDUCING END BETA-L-ARABINOFURANOSIDASE"/>
    <property type="match status" value="1"/>
</dbReference>
<feature type="domain" description="Non-reducing end beta-L-arabinofuranosidase-like GH127 C-terminal" evidence="2">
    <location>
        <begin position="49"/>
        <end position="164"/>
    </location>
</feature>
<evidence type="ECO:0000313" key="4">
    <source>
        <dbReference type="Proteomes" id="UP000249610"/>
    </source>
</evidence>
<evidence type="ECO:0000313" key="3">
    <source>
        <dbReference type="EMBL" id="RAI89939.1"/>
    </source>
</evidence>
<feature type="domain" description="Non-reducing end beta-L-arabinofuranosidase-like GH127 middle" evidence="1">
    <location>
        <begin position="1"/>
        <end position="47"/>
    </location>
</feature>
<dbReference type="PANTHER" id="PTHR43465">
    <property type="entry name" value="DUF1680 DOMAIN PROTEIN (AFU_ORTHOLOGUE AFUA_1G08910)"/>
    <property type="match status" value="1"/>
</dbReference>
<protein>
    <recommendedName>
        <fullName evidence="5">Glycoside hydrolase family 127 protein</fullName>
    </recommendedName>
</protein>
<name>A0A327PCK7_9BACT</name>
<sequence length="167" mass="18820">MRIPAWAENAEIKINGEKATEKAIAGSYSSLTRIWKKGDVIELYLPMPVRLMEANPLVEETRNQVAVMRGPIVYCIESPDISDARIFDVKIPADIQLKAVKEAISGAQIAFLEGTALVQTDEDWNGDLYRPIDSKSELKELEIRLVPYFAWGNRGKSEMSVWIPLKK</sequence>
<dbReference type="InterPro" id="IPR049049">
    <property type="entry name" value="Beta-AFase-like_GH127_C"/>
</dbReference>
<dbReference type="Pfam" id="PF20737">
    <property type="entry name" value="Glyco_hydro127C"/>
    <property type="match status" value="1"/>
</dbReference>
<gene>
    <name evidence="3" type="ORF">LV83_01940</name>
</gene>
<evidence type="ECO:0008006" key="5">
    <source>
        <dbReference type="Google" id="ProtNLM"/>
    </source>
</evidence>
<proteinExistence type="predicted"/>
<evidence type="ECO:0000259" key="1">
    <source>
        <dbReference type="Pfam" id="PF20736"/>
    </source>
</evidence>
<dbReference type="AlphaFoldDB" id="A0A327PCK7"/>
<organism evidence="3 4">
    <name type="scientific">Algoriphagus yeomjeoni</name>
    <dbReference type="NCBI Taxonomy" id="291403"/>
    <lineage>
        <taxon>Bacteria</taxon>
        <taxon>Pseudomonadati</taxon>
        <taxon>Bacteroidota</taxon>
        <taxon>Cytophagia</taxon>
        <taxon>Cytophagales</taxon>
        <taxon>Cyclobacteriaceae</taxon>
        <taxon>Algoriphagus</taxon>
    </lineage>
</organism>
<dbReference type="InterPro" id="IPR049046">
    <property type="entry name" value="Beta-AFase-like_GH127_middle"/>
</dbReference>
<dbReference type="Pfam" id="PF20736">
    <property type="entry name" value="Glyco_hydro127M"/>
    <property type="match status" value="1"/>
</dbReference>
<dbReference type="EMBL" id="QLLK01000005">
    <property type="protein sequence ID" value="RAI89939.1"/>
    <property type="molecule type" value="Genomic_DNA"/>
</dbReference>
<evidence type="ECO:0000259" key="2">
    <source>
        <dbReference type="Pfam" id="PF20737"/>
    </source>
</evidence>
<keyword evidence="4" id="KW-1185">Reference proteome</keyword>
<comment type="caution">
    <text evidence="3">The sequence shown here is derived from an EMBL/GenBank/DDBJ whole genome shotgun (WGS) entry which is preliminary data.</text>
</comment>